<accession>A0A8T2DM48</accession>
<evidence type="ECO:0000313" key="2">
    <source>
        <dbReference type="EMBL" id="KAG7613158.1"/>
    </source>
</evidence>
<dbReference type="EMBL" id="JAEFBJ010000005">
    <property type="protein sequence ID" value="KAG7613158.1"/>
    <property type="molecule type" value="Genomic_DNA"/>
</dbReference>
<organism evidence="2 3">
    <name type="scientific">Arabidopsis suecica</name>
    <name type="common">Swedish thale-cress</name>
    <name type="synonym">Cardaminopsis suecica</name>
    <dbReference type="NCBI Taxonomy" id="45249"/>
    <lineage>
        <taxon>Eukaryota</taxon>
        <taxon>Viridiplantae</taxon>
        <taxon>Streptophyta</taxon>
        <taxon>Embryophyta</taxon>
        <taxon>Tracheophyta</taxon>
        <taxon>Spermatophyta</taxon>
        <taxon>Magnoliopsida</taxon>
        <taxon>eudicotyledons</taxon>
        <taxon>Gunneridae</taxon>
        <taxon>Pentapetalae</taxon>
        <taxon>rosids</taxon>
        <taxon>malvids</taxon>
        <taxon>Brassicales</taxon>
        <taxon>Brassicaceae</taxon>
        <taxon>Camelineae</taxon>
        <taxon>Arabidopsis</taxon>
    </lineage>
</organism>
<sequence length="481" mass="52585">MSLLLNQPSKLLCFGRKRPVLVRSSPLVSNGFSPTFPKHFPCMLILADPCGGGRGKSMASWHSGGPKLTLEEIGKKMENDLKLCRELDKELGTIGSSNGWLPTLKEGVLALLYMNRNPGAVPKRISLPPLVTLPHCQTEYVTNVAMSSSSPEDEDCVVAVKFLGPQVSFCRPAQSNAEWVNIRIENPCFFSSPIMFSKKNDMIRIVGSGGQLIGSWDLHKHSENPKLQSLRFQNLPQLTKQDLLDSCYTSEYLVESTTTGETFFVKVYKITIMIGQGYPLMETQAVMVFKVDEDGNAVYTQDIGDQSIFITKSEALCDPLSLSLGRANSVRIFDVDEDIVVGLADQKSSPLLSNGVSSQNPLSVIMYVDPCGADLGKLVIRRAGDITPLEKKMSLKEMGMIGSSHGWLATLKDGFVGLRNPVASDTDPKHISLPPLVTLPHCQTRIVTNVAMSSSSPEDEDCVCNCQVLRTPNKLLQTGST</sequence>
<evidence type="ECO:0000313" key="3">
    <source>
        <dbReference type="Proteomes" id="UP000694251"/>
    </source>
</evidence>
<dbReference type="InterPro" id="IPR050942">
    <property type="entry name" value="F-box_BR-signaling"/>
</dbReference>
<feature type="domain" description="KIB1-4 beta-propeller" evidence="1">
    <location>
        <begin position="92"/>
        <end position="320"/>
    </location>
</feature>
<reference evidence="2 3" key="1">
    <citation type="submission" date="2020-12" db="EMBL/GenBank/DDBJ databases">
        <title>Concerted genomic and epigenomic changes stabilize Arabidopsis allopolyploids.</title>
        <authorList>
            <person name="Chen Z."/>
        </authorList>
    </citation>
    <scope>NUCLEOTIDE SEQUENCE [LARGE SCALE GENOMIC DNA]</scope>
    <source>
        <strain evidence="2">As9502</strain>
        <tissue evidence="2">Leaf</tissue>
    </source>
</reference>
<protein>
    <recommendedName>
        <fullName evidence="1">KIB1-4 beta-propeller domain-containing protein</fullName>
    </recommendedName>
</protein>
<dbReference type="Pfam" id="PF03478">
    <property type="entry name" value="Beta-prop_KIB1-4"/>
    <property type="match status" value="1"/>
</dbReference>
<dbReference type="AlphaFoldDB" id="A0A8T2DM48"/>
<dbReference type="OrthoDB" id="10288801at2759"/>
<dbReference type="PANTHER" id="PTHR44259">
    <property type="entry name" value="OS07G0183000 PROTEIN-RELATED"/>
    <property type="match status" value="1"/>
</dbReference>
<dbReference type="Proteomes" id="UP000694251">
    <property type="component" value="Chromosome 5"/>
</dbReference>
<comment type="caution">
    <text evidence="2">The sequence shown here is derived from an EMBL/GenBank/DDBJ whole genome shotgun (WGS) entry which is preliminary data.</text>
</comment>
<dbReference type="PANTHER" id="PTHR44259:SF93">
    <property type="entry name" value="PROTEIN, PUTATIVE (DUF295)-RELATED"/>
    <property type="match status" value="1"/>
</dbReference>
<evidence type="ECO:0000259" key="1">
    <source>
        <dbReference type="Pfam" id="PF03478"/>
    </source>
</evidence>
<proteinExistence type="predicted"/>
<name>A0A8T2DM48_ARASU</name>
<gene>
    <name evidence="2" type="ORF">ISN44_As05g051050</name>
</gene>
<dbReference type="InterPro" id="IPR005174">
    <property type="entry name" value="KIB1-4_b-propeller"/>
</dbReference>
<keyword evidence="3" id="KW-1185">Reference proteome</keyword>